<evidence type="ECO:0000256" key="7">
    <source>
        <dbReference type="ARBA" id="ARBA00022723"/>
    </source>
</evidence>
<dbReference type="OrthoDB" id="9799441at2"/>
<evidence type="ECO:0000256" key="8">
    <source>
        <dbReference type="ARBA" id="ARBA00022989"/>
    </source>
</evidence>
<evidence type="ECO:0000256" key="1">
    <source>
        <dbReference type="ARBA" id="ARBA00004050"/>
    </source>
</evidence>
<keyword evidence="5 12" id="KW-0349">Heme</keyword>
<gene>
    <name evidence="14" type="primary">sdhC</name>
    <name evidence="14" type="ORF">DPM35_10945</name>
</gene>
<evidence type="ECO:0000256" key="13">
    <source>
        <dbReference type="SAM" id="Phobius"/>
    </source>
</evidence>
<feature type="transmembrane region" description="Helical" evidence="13">
    <location>
        <begin position="73"/>
        <end position="93"/>
    </location>
</feature>
<comment type="function">
    <text evidence="1">Membrane-anchoring subunit of succinate dehydrogenase (SDH).</text>
</comment>
<feature type="binding site" description="axial binding residue" evidence="12">
    <location>
        <position position="85"/>
    </location>
    <ligand>
        <name>heme</name>
        <dbReference type="ChEBI" id="CHEBI:30413"/>
        <note>ligand shared with second transmembrane subunit</note>
    </ligand>
    <ligandPart>
        <name>Fe</name>
        <dbReference type="ChEBI" id="CHEBI:18248"/>
    </ligandPart>
</feature>
<dbReference type="CDD" id="cd03499">
    <property type="entry name" value="SQR_TypeC_SdhC"/>
    <property type="match status" value="1"/>
</dbReference>
<comment type="subunit">
    <text evidence="11">Part of an enzyme complex containing four subunits: a flavoprotein, an iron-sulfur protein, plus two membrane-anchoring proteins, SdhC and SdhD. The complex can form homotrimers.</text>
</comment>
<comment type="caution">
    <text evidence="14">The sequence shown here is derived from an EMBL/GenBank/DDBJ whole genome shotgun (WGS) entry which is preliminary data.</text>
</comment>
<keyword evidence="7 12" id="KW-0479">Metal-binding</keyword>
<keyword evidence="10 13" id="KW-0472">Membrane</keyword>
<evidence type="ECO:0000313" key="15">
    <source>
        <dbReference type="Proteomes" id="UP000251956"/>
    </source>
</evidence>
<dbReference type="Gene3D" id="1.20.1300.10">
    <property type="entry name" value="Fumarate reductase/succinate dehydrogenase, transmembrane subunit"/>
    <property type="match status" value="1"/>
</dbReference>
<protein>
    <recommendedName>
        <fullName evidence="4">Succinate dehydrogenase cytochrome b556 subunit</fullName>
    </recommendedName>
</protein>
<evidence type="ECO:0000256" key="6">
    <source>
        <dbReference type="ARBA" id="ARBA00022692"/>
    </source>
</evidence>
<dbReference type="GO" id="GO:0016020">
    <property type="term" value="C:membrane"/>
    <property type="evidence" value="ECO:0007669"/>
    <property type="project" value="UniProtKB-SubCell"/>
</dbReference>
<dbReference type="PANTHER" id="PTHR10978:SF5">
    <property type="entry name" value="SUCCINATE DEHYDROGENASE CYTOCHROME B560 SUBUNIT, MITOCHONDRIAL"/>
    <property type="match status" value="1"/>
</dbReference>
<dbReference type="InterPro" id="IPR034804">
    <property type="entry name" value="SQR/QFR_C/D"/>
</dbReference>
<keyword evidence="9 12" id="KW-0408">Iron</keyword>
<comment type="similarity">
    <text evidence="3">Belongs to the cytochrome b560 family.</text>
</comment>
<name>A0A330GST1_9HYPH</name>
<evidence type="ECO:0000256" key="5">
    <source>
        <dbReference type="ARBA" id="ARBA00022617"/>
    </source>
</evidence>
<evidence type="ECO:0000256" key="12">
    <source>
        <dbReference type="PIRSR" id="PIRSR000178-1"/>
    </source>
</evidence>
<keyword evidence="8 13" id="KW-1133">Transmembrane helix</keyword>
<dbReference type="PROSITE" id="PS01001">
    <property type="entry name" value="SDH_CYT_2"/>
    <property type="match status" value="1"/>
</dbReference>
<evidence type="ECO:0000256" key="10">
    <source>
        <dbReference type="ARBA" id="ARBA00023136"/>
    </source>
</evidence>
<dbReference type="PIRSF" id="PIRSF000178">
    <property type="entry name" value="SDH_cyt_b560"/>
    <property type="match status" value="1"/>
</dbReference>
<dbReference type="GO" id="GO:0006099">
    <property type="term" value="P:tricarboxylic acid cycle"/>
    <property type="evidence" value="ECO:0007669"/>
    <property type="project" value="InterPro"/>
</dbReference>
<dbReference type="InterPro" id="IPR014314">
    <property type="entry name" value="Succ_DH_cytb556"/>
</dbReference>
<dbReference type="InterPro" id="IPR018495">
    <property type="entry name" value="Succ_DH_cyt_bsu_CS"/>
</dbReference>
<comment type="cofactor">
    <cofactor evidence="12">
        <name>heme</name>
        <dbReference type="ChEBI" id="CHEBI:30413"/>
    </cofactor>
    <text evidence="12">The heme is bound between the two transmembrane subunits.</text>
</comment>
<comment type="subcellular location">
    <subcellularLocation>
        <location evidence="2">Membrane</location>
        <topology evidence="2">Multi-pass membrane protein</topology>
    </subcellularLocation>
</comment>
<dbReference type="PANTHER" id="PTHR10978">
    <property type="entry name" value="SUCCINATE DEHYDROGENASE CYTOCHROME B560 SUBUNIT"/>
    <property type="match status" value="1"/>
</dbReference>
<accession>A0A330GST1</accession>
<dbReference type="Proteomes" id="UP000251956">
    <property type="component" value="Unassembled WGS sequence"/>
</dbReference>
<evidence type="ECO:0000256" key="3">
    <source>
        <dbReference type="ARBA" id="ARBA00007244"/>
    </source>
</evidence>
<organism evidence="14 15">
    <name type="scientific">Mesorhizobium atlanticum</name>
    <dbReference type="NCBI Taxonomy" id="2233532"/>
    <lineage>
        <taxon>Bacteria</taxon>
        <taxon>Pseudomonadati</taxon>
        <taxon>Pseudomonadota</taxon>
        <taxon>Alphaproteobacteria</taxon>
        <taxon>Hyphomicrobiales</taxon>
        <taxon>Phyllobacteriaceae</taxon>
        <taxon>Mesorhizobium</taxon>
    </lineage>
</organism>
<reference evidence="15" key="1">
    <citation type="submission" date="2018-06" db="EMBL/GenBank/DDBJ databases">
        <authorList>
            <person name="Helene L.C."/>
            <person name="Dall'Agnol R."/>
            <person name="Delamuta J.R."/>
            <person name="Hungria M."/>
        </authorList>
    </citation>
    <scope>NUCLEOTIDE SEQUENCE [LARGE SCALE GENOMIC DNA]</scope>
    <source>
        <strain evidence="15">CNPSo 3140</strain>
    </source>
</reference>
<feature type="transmembrane region" description="Helical" evidence="13">
    <location>
        <begin position="105"/>
        <end position="127"/>
    </location>
</feature>
<evidence type="ECO:0000256" key="4">
    <source>
        <dbReference type="ARBA" id="ARBA00020076"/>
    </source>
</evidence>
<keyword evidence="6 13" id="KW-0812">Transmembrane</keyword>
<proteinExistence type="inferred from homology"/>
<dbReference type="Pfam" id="PF01127">
    <property type="entry name" value="Sdh_cyt"/>
    <property type="match status" value="1"/>
</dbReference>
<evidence type="ECO:0000256" key="2">
    <source>
        <dbReference type="ARBA" id="ARBA00004141"/>
    </source>
</evidence>
<reference evidence="14 15" key="2">
    <citation type="submission" date="2018-07" db="EMBL/GenBank/DDBJ databases">
        <title>Diversity of Mesorhizobium strains in Brazil.</title>
        <authorList>
            <person name="Helene L.C.F."/>
            <person name="Dall'Agnol R."/>
            <person name="Delamuta J.R.M."/>
            <person name="Hungria M."/>
        </authorList>
    </citation>
    <scope>NUCLEOTIDE SEQUENCE [LARGE SCALE GENOMIC DNA]</scope>
    <source>
        <strain evidence="14 15">CNPSo 3140</strain>
    </source>
</reference>
<dbReference type="RefSeq" id="WP_112127303.1">
    <property type="nucleotide sequence ID" value="NZ_QMBQ01000003.1"/>
</dbReference>
<keyword evidence="15" id="KW-1185">Reference proteome</keyword>
<dbReference type="GO" id="GO:0009055">
    <property type="term" value="F:electron transfer activity"/>
    <property type="evidence" value="ECO:0007669"/>
    <property type="project" value="InterPro"/>
</dbReference>
<dbReference type="InterPro" id="IPR000701">
    <property type="entry name" value="SuccDH_FuR_B_TM-su"/>
</dbReference>
<dbReference type="AlphaFoldDB" id="A0A330GST1"/>
<dbReference type="EMBL" id="QMBQ01000003">
    <property type="protein sequence ID" value="RAZ77026.1"/>
    <property type="molecule type" value="Genomic_DNA"/>
</dbReference>
<dbReference type="NCBIfam" id="TIGR02970">
    <property type="entry name" value="succ_dehyd_cytB"/>
    <property type="match status" value="1"/>
</dbReference>
<dbReference type="GO" id="GO:0046872">
    <property type="term" value="F:metal ion binding"/>
    <property type="evidence" value="ECO:0007669"/>
    <property type="project" value="UniProtKB-KW"/>
</dbReference>
<evidence type="ECO:0000313" key="14">
    <source>
        <dbReference type="EMBL" id="RAZ77026.1"/>
    </source>
</evidence>
<feature type="transmembrane region" description="Helical" evidence="13">
    <location>
        <begin position="33"/>
        <end position="53"/>
    </location>
</feature>
<sequence>MQSRANGKQRPNSPNIQIYRPQLTSVLSIANRASGIVLSLGAVGLVFWLVAAANGPEAYTYTQLLLASSPGQIGLLLFVFAFFFHLCGGLRHLAWDAGLGFDLAAIYRSGWAVVAASALLTALSWLVSLVMRS</sequence>
<evidence type="ECO:0000256" key="9">
    <source>
        <dbReference type="ARBA" id="ARBA00023004"/>
    </source>
</evidence>
<dbReference type="SUPFAM" id="SSF81343">
    <property type="entry name" value="Fumarate reductase respiratory complex transmembrane subunits"/>
    <property type="match status" value="1"/>
</dbReference>
<evidence type="ECO:0000256" key="11">
    <source>
        <dbReference type="ARBA" id="ARBA00025912"/>
    </source>
</evidence>